<sequence length="58" mass="6550">DILLSSSSKRKEEEETTIIIVSLLKDPLVLVDIRPNIKCNNRDMDRTPVILDQVLGDS</sequence>
<evidence type="ECO:0000313" key="1">
    <source>
        <dbReference type="EMBL" id="MCD9638945.1"/>
    </source>
</evidence>
<reference evidence="1 2" key="1">
    <citation type="journal article" date="2021" name="BMC Genomics">
        <title>Datura genome reveals duplications of psychoactive alkaloid biosynthetic genes and high mutation rate following tissue culture.</title>
        <authorList>
            <person name="Rajewski A."/>
            <person name="Carter-House D."/>
            <person name="Stajich J."/>
            <person name="Litt A."/>
        </authorList>
    </citation>
    <scope>NUCLEOTIDE SEQUENCE [LARGE SCALE GENOMIC DNA]</scope>
    <source>
        <strain evidence="1">AR-01</strain>
    </source>
</reference>
<evidence type="ECO:0000313" key="2">
    <source>
        <dbReference type="Proteomes" id="UP000823775"/>
    </source>
</evidence>
<feature type="non-terminal residue" evidence="1">
    <location>
        <position position="1"/>
    </location>
</feature>
<proteinExistence type="predicted"/>
<dbReference type="Proteomes" id="UP000823775">
    <property type="component" value="Unassembled WGS sequence"/>
</dbReference>
<dbReference type="EMBL" id="JACEIK010002803">
    <property type="protein sequence ID" value="MCD9638945.1"/>
    <property type="molecule type" value="Genomic_DNA"/>
</dbReference>
<accession>A0ABS8UVV3</accession>
<gene>
    <name evidence="1" type="ORF">HAX54_023168</name>
</gene>
<protein>
    <submittedName>
        <fullName evidence="1">Uncharacterized protein</fullName>
    </submittedName>
</protein>
<keyword evidence="2" id="KW-1185">Reference proteome</keyword>
<name>A0ABS8UVV3_DATST</name>
<organism evidence="1 2">
    <name type="scientific">Datura stramonium</name>
    <name type="common">Jimsonweed</name>
    <name type="synonym">Common thornapple</name>
    <dbReference type="NCBI Taxonomy" id="4076"/>
    <lineage>
        <taxon>Eukaryota</taxon>
        <taxon>Viridiplantae</taxon>
        <taxon>Streptophyta</taxon>
        <taxon>Embryophyta</taxon>
        <taxon>Tracheophyta</taxon>
        <taxon>Spermatophyta</taxon>
        <taxon>Magnoliopsida</taxon>
        <taxon>eudicotyledons</taxon>
        <taxon>Gunneridae</taxon>
        <taxon>Pentapetalae</taxon>
        <taxon>asterids</taxon>
        <taxon>lamiids</taxon>
        <taxon>Solanales</taxon>
        <taxon>Solanaceae</taxon>
        <taxon>Solanoideae</taxon>
        <taxon>Datureae</taxon>
        <taxon>Datura</taxon>
    </lineage>
</organism>
<comment type="caution">
    <text evidence="1">The sequence shown here is derived from an EMBL/GenBank/DDBJ whole genome shotgun (WGS) entry which is preliminary data.</text>
</comment>